<dbReference type="Pfam" id="PF21107">
    <property type="entry name" value="STPRs"/>
    <property type="match status" value="1"/>
</dbReference>
<comment type="caution">
    <text evidence="3">The sequence shown here is derived from an EMBL/GenBank/DDBJ whole genome shotgun (WGS) entry which is preliminary data.</text>
</comment>
<proteinExistence type="predicted"/>
<reference evidence="3 4" key="1">
    <citation type="journal article" date="2019" name="Sci. Rep.">
        <title>Orb-weaving spider Araneus ventricosus genome elucidates the spidroin gene catalogue.</title>
        <authorList>
            <person name="Kono N."/>
            <person name="Nakamura H."/>
            <person name="Ohtoshi R."/>
            <person name="Moran D.A.P."/>
            <person name="Shinohara A."/>
            <person name="Yoshida Y."/>
            <person name="Fujiwara M."/>
            <person name="Mori M."/>
            <person name="Tomita M."/>
            <person name="Arakawa K."/>
        </authorList>
    </citation>
    <scope>NUCLEOTIDE SEQUENCE [LARGE SCALE GENOMIC DNA]</scope>
</reference>
<dbReference type="EMBL" id="BGPR01029608">
    <property type="protein sequence ID" value="GBO01493.1"/>
    <property type="molecule type" value="Genomic_DNA"/>
</dbReference>
<sequence>MGAQIVPSTGRGAYCFRIHGQIYHRTSHPHPAEAGGNDALFEIARATPGHTARLSDMAQRGQERRAEETEEQRNRRLAVKGQRSQHIRTEETEEQRKDNTFWGERNVYVSDNICKKINRRRAYEN</sequence>
<name>A0A4Y2TLJ7_ARAVE</name>
<keyword evidence="4" id="KW-1185">Reference proteome</keyword>
<feature type="domain" description="STPR" evidence="2">
    <location>
        <begin position="52"/>
        <end position="97"/>
    </location>
</feature>
<feature type="compositionally biased region" description="Basic and acidic residues" evidence="1">
    <location>
        <begin position="87"/>
        <end position="97"/>
    </location>
</feature>
<feature type="compositionally biased region" description="Basic and acidic residues" evidence="1">
    <location>
        <begin position="61"/>
        <end position="74"/>
    </location>
</feature>
<evidence type="ECO:0000259" key="2">
    <source>
        <dbReference type="Pfam" id="PF21107"/>
    </source>
</evidence>
<feature type="compositionally biased region" description="Basic residues" evidence="1">
    <location>
        <begin position="75"/>
        <end position="86"/>
    </location>
</feature>
<evidence type="ECO:0000313" key="3">
    <source>
        <dbReference type="EMBL" id="GBO01493.1"/>
    </source>
</evidence>
<dbReference type="Proteomes" id="UP000499080">
    <property type="component" value="Unassembled WGS sequence"/>
</dbReference>
<dbReference type="AlphaFoldDB" id="A0A4Y2TLJ7"/>
<organism evidence="3 4">
    <name type="scientific">Araneus ventricosus</name>
    <name type="common">Orbweaver spider</name>
    <name type="synonym">Epeira ventricosa</name>
    <dbReference type="NCBI Taxonomy" id="182803"/>
    <lineage>
        <taxon>Eukaryota</taxon>
        <taxon>Metazoa</taxon>
        <taxon>Ecdysozoa</taxon>
        <taxon>Arthropoda</taxon>
        <taxon>Chelicerata</taxon>
        <taxon>Arachnida</taxon>
        <taxon>Araneae</taxon>
        <taxon>Araneomorphae</taxon>
        <taxon>Entelegynae</taxon>
        <taxon>Araneoidea</taxon>
        <taxon>Araneidae</taxon>
        <taxon>Araneus</taxon>
    </lineage>
</organism>
<dbReference type="OrthoDB" id="10057854at2759"/>
<evidence type="ECO:0000313" key="4">
    <source>
        <dbReference type="Proteomes" id="UP000499080"/>
    </source>
</evidence>
<protein>
    <recommendedName>
        <fullName evidence="2">STPR domain-containing protein</fullName>
    </recommendedName>
</protein>
<feature type="region of interest" description="Disordered" evidence="1">
    <location>
        <begin position="52"/>
        <end position="97"/>
    </location>
</feature>
<accession>A0A4Y2TLJ7</accession>
<evidence type="ECO:0000256" key="1">
    <source>
        <dbReference type="SAM" id="MobiDB-lite"/>
    </source>
</evidence>
<gene>
    <name evidence="3" type="ORF">AVEN_15217_1</name>
</gene>
<dbReference type="InterPro" id="IPR048998">
    <property type="entry name" value="STPR"/>
</dbReference>